<accession>A0A0C9YIS5</accession>
<evidence type="ECO:0000313" key="1">
    <source>
        <dbReference type="EMBL" id="KIK16551.1"/>
    </source>
</evidence>
<sequence>MSHAKYLVPSSATTLQSVEVACDIIIFNKAKTMIAGGFDDISEEGSSEFANVKATSNAETEFAMGRERTEMLRPTTTTRTGFLGSHPIAS</sequence>
<dbReference type="SUPFAM" id="SSF53901">
    <property type="entry name" value="Thiolase-like"/>
    <property type="match status" value="1"/>
</dbReference>
<organism evidence="1 2">
    <name type="scientific">Pisolithus microcarpus 441</name>
    <dbReference type="NCBI Taxonomy" id="765257"/>
    <lineage>
        <taxon>Eukaryota</taxon>
        <taxon>Fungi</taxon>
        <taxon>Dikarya</taxon>
        <taxon>Basidiomycota</taxon>
        <taxon>Agaricomycotina</taxon>
        <taxon>Agaricomycetes</taxon>
        <taxon>Agaricomycetidae</taxon>
        <taxon>Boletales</taxon>
        <taxon>Sclerodermatineae</taxon>
        <taxon>Pisolithaceae</taxon>
        <taxon>Pisolithus</taxon>
    </lineage>
</organism>
<keyword evidence="2" id="KW-1185">Reference proteome</keyword>
<dbReference type="Gene3D" id="3.40.47.10">
    <property type="match status" value="1"/>
</dbReference>
<dbReference type="GO" id="GO:0016746">
    <property type="term" value="F:acyltransferase activity"/>
    <property type="evidence" value="ECO:0007669"/>
    <property type="project" value="InterPro"/>
</dbReference>
<dbReference type="EMBL" id="KN833854">
    <property type="protein sequence ID" value="KIK16551.1"/>
    <property type="molecule type" value="Genomic_DNA"/>
</dbReference>
<name>A0A0C9YIS5_9AGAM</name>
<gene>
    <name evidence="1" type="ORF">PISMIDRAFT_15761</name>
</gene>
<dbReference type="AlphaFoldDB" id="A0A0C9YIS5"/>
<proteinExistence type="predicted"/>
<dbReference type="Proteomes" id="UP000054018">
    <property type="component" value="Unassembled WGS sequence"/>
</dbReference>
<dbReference type="InterPro" id="IPR016039">
    <property type="entry name" value="Thiolase-like"/>
</dbReference>
<protein>
    <submittedName>
        <fullName evidence="1">Uncharacterized protein</fullName>
    </submittedName>
</protein>
<dbReference type="HOGENOM" id="CLU_2441694_0_0_1"/>
<reference evidence="2" key="2">
    <citation type="submission" date="2015-01" db="EMBL/GenBank/DDBJ databases">
        <title>Evolutionary Origins and Diversification of the Mycorrhizal Mutualists.</title>
        <authorList>
            <consortium name="DOE Joint Genome Institute"/>
            <consortium name="Mycorrhizal Genomics Consortium"/>
            <person name="Kohler A."/>
            <person name="Kuo A."/>
            <person name="Nagy L.G."/>
            <person name="Floudas D."/>
            <person name="Copeland A."/>
            <person name="Barry K.W."/>
            <person name="Cichocki N."/>
            <person name="Veneault-Fourrey C."/>
            <person name="LaButti K."/>
            <person name="Lindquist E.A."/>
            <person name="Lipzen A."/>
            <person name="Lundell T."/>
            <person name="Morin E."/>
            <person name="Murat C."/>
            <person name="Riley R."/>
            <person name="Ohm R."/>
            <person name="Sun H."/>
            <person name="Tunlid A."/>
            <person name="Henrissat B."/>
            <person name="Grigoriev I.V."/>
            <person name="Hibbett D.S."/>
            <person name="Martin F."/>
        </authorList>
    </citation>
    <scope>NUCLEOTIDE SEQUENCE [LARGE SCALE GENOMIC DNA]</scope>
    <source>
        <strain evidence="2">441</strain>
    </source>
</reference>
<reference evidence="1 2" key="1">
    <citation type="submission" date="2014-04" db="EMBL/GenBank/DDBJ databases">
        <authorList>
            <consortium name="DOE Joint Genome Institute"/>
            <person name="Kuo A."/>
            <person name="Kohler A."/>
            <person name="Costa M.D."/>
            <person name="Nagy L.G."/>
            <person name="Floudas D."/>
            <person name="Copeland A."/>
            <person name="Barry K.W."/>
            <person name="Cichocki N."/>
            <person name="Veneault-Fourrey C."/>
            <person name="LaButti K."/>
            <person name="Lindquist E.A."/>
            <person name="Lipzen A."/>
            <person name="Lundell T."/>
            <person name="Morin E."/>
            <person name="Murat C."/>
            <person name="Sun H."/>
            <person name="Tunlid A."/>
            <person name="Henrissat B."/>
            <person name="Grigoriev I.V."/>
            <person name="Hibbett D.S."/>
            <person name="Martin F."/>
            <person name="Nordberg H.P."/>
            <person name="Cantor M.N."/>
            <person name="Hua S.X."/>
        </authorList>
    </citation>
    <scope>NUCLEOTIDE SEQUENCE [LARGE SCALE GENOMIC DNA]</scope>
    <source>
        <strain evidence="1 2">441</strain>
    </source>
</reference>
<dbReference type="OrthoDB" id="4251012at2759"/>
<dbReference type="STRING" id="765257.A0A0C9YIS5"/>
<evidence type="ECO:0000313" key="2">
    <source>
        <dbReference type="Proteomes" id="UP000054018"/>
    </source>
</evidence>